<feature type="region of interest" description="Disordered" evidence="1">
    <location>
        <begin position="66"/>
        <end position="90"/>
    </location>
</feature>
<evidence type="ECO:0000256" key="1">
    <source>
        <dbReference type="SAM" id="MobiDB-lite"/>
    </source>
</evidence>
<proteinExistence type="predicted"/>
<gene>
    <name evidence="3" type="ORF">GCM10023350_28900</name>
</gene>
<name>A0ABP8Z004_9ACTN</name>
<organism evidence="3 4">
    <name type="scientific">Nocardioides endophyticus</name>
    <dbReference type="NCBI Taxonomy" id="1353775"/>
    <lineage>
        <taxon>Bacteria</taxon>
        <taxon>Bacillati</taxon>
        <taxon>Actinomycetota</taxon>
        <taxon>Actinomycetes</taxon>
        <taxon>Propionibacteriales</taxon>
        <taxon>Nocardioidaceae</taxon>
        <taxon>Nocardioides</taxon>
    </lineage>
</organism>
<evidence type="ECO:0000256" key="2">
    <source>
        <dbReference type="SAM" id="SignalP"/>
    </source>
</evidence>
<dbReference type="EMBL" id="BAABKN010000016">
    <property type="protein sequence ID" value="GAA4742377.1"/>
    <property type="molecule type" value="Genomic_DNA"/>
</dbReference>
<dbReference type="Proteomes" id="UP001499882">
    <property type="component" value="Unassembled WGS sequence"/>
</dbReference>
<protein>
    <recommendedName>
        <fullName evidence="5">Transposase</fullName>
    </recommendedName>
</protein>
<comment type="caution">
    <text evidence="3">The sequence shown here is derived from an EMBL/GenBank/DDBJ whole genome shotgun (WGS) entry which is preliminary data.</text>
</comment>
<sequence>MPASSQWVMAALRSVLGSMAARAAIEVPAKTRSQAAFTIIAKVTKKARTVAAEAWTGSVDVGLAASDGGSEAPVVDRTGSVVHGTSGDERQPEIVGCQVLQKD</sequence>
<keyword evidence="2" id="KW-0732">Signal</keyword>
<keyword evidence="4" id="KW-1185">Reference proteome</keyword>
<accession>A0ABP8Z004</accession>
<feature type="signal peptide" evidence="2">
    <location>
        <begin position="1"/>
        <end position="23"/>
    </location>
</feature>
<reference evidence="4" key="1">
    <citation type="journal article" date="2019" name="Int. J. Syst. Evol. Microbiol.">
        <title>The Global Catalogue of Microorganisms (GCM) 10K type strain sequencing project: providing services to taxonomists for standard genome sequencing and annotation.</title>
        <authorList>
            <consortium name="The Broad Institute Genomics Platform"/>
            <consortium name="The Broad Institute Genome Sequencing Center for Infectious Disease"/>
            <person name="Wu L."/>
            <person name="Ma J."/>
        </authorList>
    </citation>
    <scope>NUCLEOTIDE SEQUENCE [LARGE SCALE GENOMIC DNA]</scope>
    <source>
        <strain evidence="4">JCM 18532</strain>
    </source>
</reference>
<evidence type="ECO:0008006" key="5">
    <source>
        <dbReference type="Google" id="ProtNLM"/>
    </source>
</evidence>
<evidence type="ECO:0000313" key="4">
    <source>
        <dbReference type="Proteomes" id="UP001499882"/>
    </source>
</evidence>
<dbReference type="RefSeq" id="WP_345527513.1">
    <property type="nucleotide sequence ID" value="NZ_BAABKN010000016.1"/>
</dbReference>
<feature type="chain" id="PRO_5047202430" description="Transposase" evidence="2">
    <location>
        <begin position="24"/>
        <end position="103"/>
    </location>
</feature>
<evidence type="ECO:0000313" key="3">
    <source>
        <dbReference type="EMBL" id="GAA4742377.1"/>
    </source>
</evidence>